<dbReference type="PANTHER" id="PTHR48228">
    <property type="entry name" value="SUCCINYL-COA--D-CITRAMALATE COA-TRANSFERASE"/>
    <property type="match status" value="1"/>
</dbReference>
<dbReference type="Pfam" id="PF02515">
    <property type="entry name" value="CoA_transf_3"/>
    <property type="match status" value="1"/>
</dbReference>
<reference evidence="1 2" key="1">
    <citation type="submission" date="2014-10" db="EMBL/GenBank/DDBJ databases">
        <title>Draft genome sequence of Novosphingobium subterraneum DSM 12447.</title>
        <authorList>
            <person name="Gan H.M."/>
            <person name="Gan H.Y."/>
            <person name="Savka M.A."/>
        </authorList>
    </citation>
    <scope>NUCLEOTIDE SEQUENCE [LARGE SCALE GENOMIC DNA]</scope>
    <source>
        <strain evidence="1 2">DSM 12447</strain>
    </source>
</reference>
<dbReference type="STRING" id="48936.NJ75_02495"/>
<dbReference type="Gene3D" id="3.30.1540.10">
    <property type="entry name" value="formyl-coa transferase, domain 3"/>
    <property type="match status" value="1"/>
</dbReference>
<dbReference type="Gene3D" id="3.40.50.10540">
    <property type="entry name" value="Crotonobetainyl-coa:carnitine coa-transferase, domain 1"/>
    <property type="match status" value="1"/>
</dbReference>
<dbReference type="InterPro" id="IPR023606">
    <property type="entry name" value="CoA-Trfase_III_dom_1_sf"/>
</dbReference>
<dbReference type="InterPro" id="IPR050509">
    <property type="entry name" value="CoA-transferase_III"/>
</dbReference>
<keyword evidence="1" id="KW-0808">Transferase</keyword>
<dbReference type="EMBL" id="JRVC01000011">
    <property type="protein sequence ID" value="KHS45888.1"/>
    <property type="molecule type" value="Genomic_DNA"/>
</dbReference>
<comment type="caution">
    <text evidence="1">The sequence shown here is derived from an EMBL/GenBank/DDBJ whole genome shotgun (WGS) entry which is preliminary data.</text>
</comment>
<dbReference type="PANTHER" id="PTHR48228:SF5">
    <property type="entry name" value="ALPHA-METHYLACYL-COA RACEMASE"/>
    <property type="match status" value="1"/>
</dbReference>
<dbReference type="EC" id="2.8.3.-" evidence="1"/>
<sequence length="381" mass="40588">MTKTGPLAGLKILEIAGIGPAPFCGMLLADLGADVVVIERVSPNSENIDLGSGAIVNRGKRVIALDLKSPEGVAHVLDLVQRGDVLIEGMRPGVMERLGLGPEVCLARNPRLVFGRMTGWGQQGPLAQAAGHDINYIALSGALWYAGHPGEPPMAPPSLVGDIGGGALYLAIGVLAAAMHARDTGNGQVVDAAIVDGSAHMMNLLLSLKAAGQVASIRGCSILDGPHWYSTYRCADGNFISVGSLEPKFYALLCKKLGLAGDSSFDDGYDRDAWPELKQRFSEIFAMRTREEWRTLLEGSDACFAPVLDPDEAARHPHMAARGVYREIDNILQAMPAPRFSGSSLPIPGPIPLHHEDPSTIRRGWSKPDRCGITARTDCCE</sequence>
<proteinExistence type="predicted"/>
<organism evidence="1 2">
    <name type="scientific">Novosphingobium subterraneum</name>
    <dbReference type="NCBI Taxonomy" id="48936"/>
    <lineage>
        <taxon>Bacteria</taxon>
        <taxon>Pseudomonadati</taxon>
        <taxon>Pseudomonadota</taxon>
        <taxon>Alphaproteobacteria</taxon>
        <taxon>Sphingomonadales</taxon>
        <taxon>Sphingomonadaceae</taxon>
        <taxon>Novosphingobium</taxon>
    </lineage>
</organism>
<keyword evidence="2" id="KW-1185">Reference proteome</keyword>
<dbReference type="RefSeq" id="WP_026108913.1">
    <property type="nucleotide sequence ID" value="NZ_JRVC01000011.1"/>
</dbReference>
<dbReference type="Proteomes" id="UP000031338">
    <property type="component" value="Unassembled WGS sequence"/>
</dbReference>
<dbReference type="InterPro" id="IPR003673">
    <property type="entry name" value="CoA-Trfase_fam_III"/>
</dbReference>
<dbReference type="SUPFAM" id="SSF89796">
    <property type="entry name" value="CoA-transferase family III (CaiB/BaiF)"/>
    <property type="match status" value="1"/>
</dbReference>
<protein>
    <submittedName>
        <fullName evidence="1">Putative L-carnitine dehydratase</fullName>
        <ecNumber evidence="1">2.8.3.-</ecNumber>
    </submittedName>
</protein>
<accession>A0A0B8ZI00</accession>
<evidence type="ECO:0000313" key="1">
    <source>
        <dbReference type="EMBL" id="KHS45888.1"/>
    </source>
</evidence>
<dbReference type="AlphaFoldDB" id="A0A0B8ZI00"/>
<dbReference type="GO" id="GO:0016740">
    <property type="term" value="F:transferase activity"/>
    <property type="evidence" value="ECO:0007669"/>
    <property type="project" value="UniProtKB-KW"/>
</dbReference>
<name>A0A0B8ZI00_9SPHN</name>
<dbReference type="PATRIC" id="fig|48936.3.peg.2502"/>
<evidence type="ECO:0000313" key="2">
    <source>
        <dbReference type="Proteomes" id="UP000031338"/>
    </source>
</evidence>
<dbReference type="InterPro" id="IPR044855">
    <property type="entry name" value="CoA-Trfase_III_dom3_sf"/>
</dbReference>
<gene>
    <name evidence="1" type="ORF">NJ75_02495</name>
</gene>